<feature type="transmembrane region" description="Helical" evidence="8">
    <location>
        <begin position="205"/>
        <end position="227"/>
    </location>
</feature>
<keyword evidence="2" id="KW-0813">Transport</keyword>
<dbReference type="GO" id="GO:0005886">
    <property type="term" value="C:plasma membrane"/>
    <property type="evidence" value="ECO:0007669"/>
    <property type="project" value="UniProtKB-SubCell"/>
</dbReference>
<feature type="domain" description="Major facilitator superfamily (MFS) profile" evidence="9">
    <location>
        <begin position="204"/>
        <end position="396"/>
    </location>
</feature>
<protein>
    <recommendedName>
        <fullName evidence="9">Major facilitator superfamily (MFS) profile domain-containing protein</fullName>
    </recommendedName>
</protein>
<dbReference type="Pfam" id="PF12832">
    <property type="entry name" value="MFS_1_like"/>
    <property type="match status" value="1"/>
</dbReference>
<dbReference type="RefSeq" id="WP_076341620.1">
    <property type="nucleotide sequence ID" value="NZ_CAJTMI010000048.1"/>
</dbReference>
<evidence type="ECO:0000259" key="9">
    <source>
        <dbReference type="PROSITE" id="PS50850"/>
    </source>
</evidence>
<evidence type="ECO:0000313" key="11">
    <source>
        <dbReference type="Proteomes" id="UP000186705"/>
    </source>
</evidence>
<keyword evidence="5 8" id="KW-0812">Transmembrane</keyword>
<dbReference type="OrthoDB" id="1653456at2"/>
<evidence type="ECO:0000256" key="6">
    <source>
        <dbReference type="ARBA" id="ARBA00022989"/>
    </source>
</evidence>
<dbReference type="InterPro" id="IPR024989">
    <property type="entry name" value="MFS_assoc_dom"/>
</dbReference>
<sequence>MRSLQNRYSAFHVAYWANVFSLIGCAAILLKFKGLSTSEVGLVTGASSLATIFLSPAFSTLASKIKAMSIQQILMTMFVIIGAGFGLLLWMPLPKWMIMLIYLLLYAMNISMVPLISTIAMQYIEHGKSVNFGLSRGLGSISYAISAVVIGNLLTFFDPRILIAAYAITGVLALAFLASMPACYMEGKEKKESGSKTSIFKYKKLLWILFAFMLMFAASSALATYLIDIVEYHGGNASLFGMATFVMAASELPIMSIAPRLKRRFGSQKLLLTAAAFYGVRNGLIALAPNLGFVLLGMVFQGCSYGLFTPIITYYVAEHLEKEDQIMGQTLIGVMTSGLGAAIGNFSCGFIQENYGMSMMLGLALIFTFSGILFAFLVNRSSKSKQKQLVLEVNCE</sequence>
<feature type="transmembrane region" description="Helical" evidence="8">
    <location>
        <begin position="294"/>
        <end position="317"/>
    </location>
</feature>
<organism evidence="10 11">
    <name type="scientific">Dubosiella newyorkensis</name>
    <dbReference type="NCBI Taxonomy" id="1862672"/>
    <lineage>
        <taxon>Bacteria</taxon>
        <taxon>Bacillati</taxon>
        <taxon>Bacillota</taxon>
        <taxon>Erysipelotrichia</taxon>
        <taxon>Erysipelotrichales</taxon>
        <taxon>Erysipelotrichaceae</taxon>
        <taxon>Dubosiella</taxon>
    </lineage>
</organism>
<keyword evidence="7 8" id="KW-0472">Membrane</keyword>
<proteinExistence type="predicted"/>
<reference evidence="10 11" key="1">
    <citation type="submission" date="2016-11" db="EMBL/GenBank/DDBJ databases">
        <title>Description of two novel members of the family Erysipelotrichaceae: Ileibacterium lipovorans gen. nov., sp. nov. and Dubosiella newyorkensis, gen. nov., sp. nov.</title>
        <authorList>
            <person name="Cox L.M."/>
            <person name="Sohn J."/>
            <person name="Tyrrell K.L."/>
            <person name="Citron D.M."/>
            <person name="Lawson P.A."/>
            <person name="Patel N.B."/>
            <person name="Iizumi T."/>
            <person name="Perez-Perez G.I."/>
            <person name="Goldstein E.J."/>
            <person name="Blaser M.J."/>
        </authorList>
    </citation>
    <scope>NUCLEOTIDE SEQUENCE [LARGE SCALE GENOMIC DNA]</scope>
    <source>
        <strain evidence="10 11">NYU-BL-A4</strain>
    </source>
</reference>
<evidence type="ECO:0000256" key="8">
    <source>
        <dbReference type="SAM" id="Phobius"/>
    </source>
</evidence>
<dbReference type="PANTHER" id="PTHR23522:SF10">
    <property type="entry name" value="3-PHENYLPROPIONIC ACID TRANSPORTER-RELATED"/>
    <property type="match status" value="1"/>
</dbReference>
<feature type="transmembrane region" description="Helical" evidence="8">
    <location>
        <begin position="73"/>
        <end position="90"/>
    </location>
</feature>
<keyword evidence="11" id="KW-1185">Reference proteome</keyword>
<feature type="transmembrane region" description="Helical" evidence="8">
    <location>
        <begin position="12"/>
        <end position="30"/>
    </location>
</feature>
<evidence type="ECO:0000256" key="4">
    <source>
        <dbReference type="ARBA" id="ARBA00022519"/>
    </source>
</evidence>
<feature type="transmembrane region" description="Helical" evidence="8">
    <location>
        <begin position="137"/>
        <end position="157"/>
    </location>
</feature>
<keyword evidence="4" id="KW-0997">Cell inner membrane</keyword>
<feature type="transmembrane region" description="Helical" evidence="8">
    <location>
        <begin position="329"/>
        <end position="352"/>
    </location>
</feature>
<dbReference type="InterPro" id="IPR036259">
    <property type="entry name" value="MFS_trans_sf"/>
</dbReference>
<dbReference type="GO" id="GO:0030395">
    <property type="term" value="F:lactose binding"/>
    <property type="evidence" value="ECO:0007669"/>
    <property type="project" value="TreeGrafter"/>
</dbReference>
<feature type="transmembrane region" description="Helical" evidence="8">
    <location>
        <begin position="96"/>
        <end position="116"/>
    </location>
</feature>
<dbReference type="PROSITE" id="PS50850">
    <property type="entry name" value="MFS"/>
    <property type="match status" value="1"/>
</dbReference>
<dbReference type="Gene3D" id="1.20.1250.20">
    <property type="entry name" value="MFS general substrate transporter like domains"/>
    <property type="match status" value="2"/>
</dbReference>
<evidence type="ECO:0000256" key="7">
    <source>
        <dbReference type="ARBA" id="ARBA00023136"/>
    </source>
</evidence>
<dbReference type="SUPFAM" id="SSF103473">
    <property type="entry name" value="MFS general substrate transporter"/>
    <property type="match status" value="1"/>
</dbReference>
<accession>A0A1U7NLX7</accession>
<feature type="transmembrane region" description="Helical" evidence="8">
    <location>
        <begin position="239"/>
        <end position="258"/>
    </location>
</feature>
<dbReference type="STRING" id="1862672.BO225_07305"/>
<feature type="transmembrane region" description="Helical" evidence="8">
    <location>
        <begin position="358"/>
        <end position="378"/>
    </location>
</feature>
<keyword evidence="3" id="KW-1003">Cell membrane</keyword>
<dbReference type="GO" id="GO:0015528">
    <property type="term" value="F:lactose:proton symporter activity"/>
    <property type="evidence" value="ECO:0007669"/>
    <property type="project" value="TreeGrafter"/>
</dbReference>
<evidence type="ECO:0000256" key="3">
    <source>
        <dbReference type="ARBA" id="ARBA00022475"/>
    </source>
</evidence>
<comment type="subcellular location">
    <subcellularLocation>
        <location evidence="1">Cell inner membrane</location>
        <topology evidence="1">Multi-pass membrane protein</topology>
    </subcellularLocation>
</comment>
<dbReference type="EMBL" id="MPKA01000069">
    <property type="protein sequence ID" value="OLU46081.1"/>
    <property type="molecule type" value="Genomic_DNA"/>
</dbReference>
<name>A0A1U7NLX7_9FIRM</name>
<evidence type="ECO:0000313" key="10">
    <source>
        <dbReference type="EMBL" id="OLU46081.1"/>
    </source>
</evidence>
<evidence type="ECO:0000256" key="5">
    <source>
        <dbReference type="ARBA" id="ARBA00022692"/>
    </source>
</evidence>
<gene>
    <name evidence="10" type="ORF">BO225_07305</name>
</gene>
<dbReference type="GeneID" id="78275745"/>
<comment type="caution">
    <text evidence="10">The sequence shown here is derived from an EMBL/GenBank/DDBJ whole genome shotgun (WGS) entry which is preliminary data.</text>
</comment>
<feature type="transmembrane region" description="Helical" evidence="8">
    <location>
        <begin position="163"/>
        <end position="184"/>
    </location>
</feature>
<feature type="transmembrane region" description="Helical" evidence="8">
    <location>
        <begin position="270"/>
        <end position="288"/>
    </location>
</feature>
<dbReference type="PANTHER" id="PTHR23522">
    <property type="entry name" value="BLL5896 PROTEIN"/>
    <property type="match status" value="1"/>
</dbReference>
<dbReference type="PROSITE" id="PS51257">
    <property type="entry name" value="PROKAR_LIPOPROTEIN"/>
    <property type="match status" value="1"/>
</dbReference>
<evidence type="ECO:0000256" key="1">
    <source>
        <dbReference type="ARBA" id="ARBA00004429"/>
    </source>
</evidence>
<dbReference type="Proteomes" id="UP000186705">
    <property type="component" value="Unassembled WGS sequence"/>
</dbReference>
<evidence type="ECO:0000256" key="2">
    <source>
        <dbReference type="ARBA" id="ARBA00022448"/>
    </source>
</evidence>
<dbReference type="AlphaFoldDB" id="A0A1U7NLX7"/>
<keyword evidence="6 8" id="KW-1133">Transmembrane helix</keyword>
<feature type="transmembrane region" description="Helical" evidence="8">
    <location>
        <begin position="42"/>
        <end position="61"/>
    </location>
</feature>
<dbReference type="InterPro" id="IPR020846">
    <property type="entry name" value="MFS_dom"/>
</dbReference>